<evidence type="ECO:0000256" key="6">
    <source>
        <dbReference type="ARBA" id="ARBA00023017"/>
    </source>
</evidence>
<protein>
    <recommendedName>
        <fullName evidence="11">Dynein axonemal light chain 1</fullName>
    </recommendedName>
</protein>
<evidence type="ECO:0000256" key="4">
    <source>
        <dbReference type="ARBA" id="ARBA00022701"/>
    </source>
</evidence>
<sequence length="193" mass="21170">MSTTCAQAIKNWETTSGEVAAEATHVKLYCQIPPILKLDNALNSLVNCERLAISTNAIDRLIPLNGMKSLKVLSLGRNQIKKIEKLDDVADTLEELWMSYNQIGSLDGLQGLNNLQVLYLANNNIKTWGELDKLAGLSGLRDVLFVGNPIYEGLTKEEARIEVLKHLPNVMKIDGDLVKPSERAAAKGGEEEG</sequence>
<keyword evidence="8" id="KW-0206">Cytoskeleton</keyword>
<keyword evidence="5" id="KW-0677">Repeat</keyword>
<reference evidence="12" key="1">
    <citation type="submission" date="2021-01" db="EMBL/GenBank/DDBJ databases">
        <authorList>
            <person name="Corre E."/>
            <person name="Pelletier E."/>
            <person name="Niang G."/>
            <person name="Scheremetjew M."/>
            <person name="Finn R."/>
            <person name="Kale V."/>
            <person name="Holt S."/>
            <person name="Cochrane G."/>
            <person name="Meng A."/>
            <person name="Brown T."/>
            <person name="Cohen L."/>
        </authorList>
    </citation>
    <scope>NUCLEOTIDE SEQUENCE</scope>
    <source>
        <strain evidence="12">RCC1693</strain>
    </source>
</reference>
<keyword evidence="2" id="KW-0963">Cytoplasm</keyword>
<evidence type="ECO:0000256" key="1">
    <source>
        <dbReference type="ARBA" id="ARBA00004430"/>
    </source>
</evidence>
<evidence type="ECO:0000256" key="5">
    <source>
        <dbReference type="ARBA" id="ARBA00022737"/>
    </source>
</evidence>
<keyword evidence="9" id="KW-0966">Cell projection</keyword>
<dbReference type="SUPFAM" id="SSF52058">
    <property type="entry name" value="L domain-like"/>
    <property type="match status" value="1"/>
</dbReference>
<keyword evidence="3" id="KW-0433">Leucine-rich repeat</keyword>
<dbReference type="PANTHER" id="PTHR15454:SF73">
    <property type="entry name" value="DYNEIN AXONEMAL LIGHT CHAIN 1"/>
    <property type="match status" value="1"/>
</dbReference>
<dbReference type="SMART" id="SM00365">
    <property type="entry name" value="LRR_SD22"/>
    <property type="match status" value="3"/>
</dbReference>
<keyword evidence="6" id="KW-0243">Dynein</keyword>
<dbReference type="PANTHER" id="PTHR15454">
    <property type="entry name" value="NISCHARIN RELATED"/>
    <property type="match status" value="1"/>
</dbReference>
<evidence type="ECO:0000256" key="10">
    <source>
        <dbReference type="ARBA" id="ARBA00049659"/>
    </source>
</evidence>
<keyword evidence="7" id="KW-0505">Motor protein</keyword>
<dbReference type="PROSITE" id="PS51450">
    <property type="entry name" value="LRR"/>
    <property type="match status" value="3"/>
</dbReference>
<dbReference type="GO" id="GO:0005930">
    <property type="term" value="C:axoneme"/>
    <property type="evidence" value="ECO:0007669"/>
    <property type="project" value="UniProtKB-SubCell"/>
</dbReference>
<comment type="similarity">
    <text evidence="10">Belongs to the dynein light chain LC1-type family.</text>
</comment>
<dbReference type="Gene3D" id="3.80.10.10">
    <property type="entry name" value="Ribonuclease Inhibitor"/>
    <property type="match status" value="1"/>
</dbReference>
<dbReference type="InterPro" id="IPR025875">
    <property type="entry name" value="Leu-rich_rpt_4"/>
</dbReference>
<evidence type="ECO:0000256" key="11">
    <source>
        <dbReference type="ARBA" id="ARBA00049760"/>
    </source>
</evidence>
<dbReference type="FunFam" id="3.80.10.10:FF:000049">
    <property type="entry name" value="Dynein light chain 1"/>
    <property type="match status" value="1"/>
</dbReference>
<dbReference type="GO" id="GO:0005874">
    <property type="term" value="C:microtubule"/>
    <property type="evidence" value="ECO:0007669"/>
    <property type="project" value="UniProtKB-KW"/>
</dbReference>
<name>A0A7S2CV89_9STRA</name>
<evidence type="ECO:0000256" key="8">
    <source>
        <dbReference type="ARBA" id="ARBA00023212"/>
    </source>
</evidence>
<proteinExistence type="inferred from homology"/>
<dbReference type="AlphaFoldDB" id="A0A7S2CV89"/>
<evidence type="ECO:0000256" key="7">
    <source>
        <dbReference type="ARBA" id="ARBA00023175"/>
    </source>
</evidence>
<dbReference type="EMBL" id="HBGT01026105">
    <property type="protein sequence ID" value="CAD9436155.1"/>
    <property type="molecule type" value="Transcribed_RNA"/>
</dbReference>
<evidence type="ECO:0000313" key="12">
    <source>
        <dbReference type="EMBL" id="CAD9436155.1"/>
    </source>
</evidence>
<dbReference type="GO" id="GO:0030286">
    <property type="term" value="C:dynein complex"/>
    <property type="evidence" value="ECO:0007669"/>
    <property type="project" value="UniProtKB-KW"/>
</dbReference>
<dbReference type="InterPro" id="IPR001611">
    <property type="entry name" value="Leu-rich_rpt"/>
</dbReference>
<organism evidence="12">
    <name type="scientific">Florenciella parvula</name>
    <dbReference type="NCBI Taxonomy" id="236787"/>
    <lineage>
        <taxon>Eukaryota</taxon>
        <taxon>Sar</taxon>
        <taxon>Stramenopiles</taxon>
        <taxon>Ochrophyta</taxon>
        <taxon>Dictyochophyceae</taxon>
        <taxon>Florenciellales</taxon>
        <taxon>Florenciella</taxon>
    </lineage>
</organism>
<comment type="subcellular location">
    <subcellularLocation>
        <location evidence="1">Cytoplasm</location>
        <location evidence="1">Cytoskeleton</location>
        <location evidence="1">Cilium axoneme</location>
    </subcellularLocation>
</comment>
<dbReference type="Pfam" id="PF12799">
    <property type="entry name" value="LRR_4"/>
    <property type="match status" value="1"/>
</dbReference>
<gene>
    <name evidence="12" type="ORF">FPAR1323_LOCUS13587</name>
</gene>
<keyword evidence="4" id="KW-0493">Microtubule</keyword>
<accession>A0A7S2CV89</accession>
<dbReference type="InterPro" id="IPR032675">
    <property type="entry name" value="LRR_dom_sf"/>
</dbReference>
<evidence type="ECO:0000256" key="9">
    <source>
        <dbReference type="ARBA" id="ARBA00023273"/>
    </source>
</evidence>
<evidence type="ECO:0000256" key="2">
    <source>
        <dbReference type="ARBA" id="ARBA00022490"/>
    </source>
</evidence>
<evidence type="ECO:0000256" key="3">
    <source>
        <dbReference type="ARBA" id="ARBA00022614"/>
    </source>
</evidence>